<dbReference type="RefSeq" id="WP_189784547.1">
    <property type="nucleotide sequence ID" value="NZ_BNAT01000017.1"/>
</dbReference>
<dbReference type="InterPro" id="IPR003462">
    <property type="entry name" value="ODC_Mu_crystall"/>
</dbReference>
<dbReference type="AlphaFoldDB" id="A0A918Z0Q6"/>
<organism evidence="1 2">
    <name type="scientific">Streptomyces capitiformicae</name>
    <dbReference type="NCBI Taxonomy" id="2014920"/>
    <lineage>
        <taxon>Bacteria</taxon>
        <taxon>Bacillati</taxon>
        <taxon>Actinomycetota</taxon>
        <taxon>Actinomycetes</taxon>
        <taxon>Kitasatosporales</taxon>
        <taxon>Streptomycetaceae</taxon>
        <taxon>Streptomyces</taxon>
    </lineage>
</organism>
<protein>
    <recommendedName>
        <fullName evidence="3">Ornithine cyclodeaminase</fullName>
    </recommendedName>
</protein>
<evidence type="ECO:0000313" key="2">
    <source>
        <dbReference type="Proteomes" id="UP000603227"/>
    </source>
</evidence>
<dbReference type="NCBIfam" id="TIGR03944">
    <property type="entry name" value="dehyd_SbnB_fam"/>
    <property type="match status" value="1"/>
</dbReference>
<reference evidence="1" key="2">
    <citation type="submission" date="2020-09" db="EMBL/GenBank/DDBJ databases">
        <authorList>
            <person name="Sun Q."/>
            <person name="Zhou Y."/>
        </authorList>
    </citation>
    <scope>NUCLEOTIDE SEQUENCE</scope>
    <source>
        <strain evidence="1">CGMCC 4.7403</strain>
    </source>
</reference>
<dbReference type="InterPro" id="IPR036291">
    <property type="entry name" value="NAD(P)-bd_dom_sf"/>
</dbReference>
<dbReference type="Gene3D" id="3.40.50.720">
    <property type="entry name" value="NAD(P)-binding Rossmann-like Domain"/>
    <property type="match status" value="1"/>
</dbReference>
<evidence type="ECO:0000313" key="1">
    <source>
        <dbReference type="EMBL" id="GHE31959.1"/>
    </source>
</evidence>
<comment type="caution">
    <text evidence="1">The sequence shown here is derived from an EMBL/GenBank/DDBJ whole genome shotgun (WGS) entry which is preliminary data.</text>
</comment>
<dbReference type="Proteomes" id="UP000603227">
    <property type="component" value="Unassembled WGS sequence"/>
</dbReference>
<evidence type="ECO:0008006" key="3">
    <source>
        <dbReference type="Google" id="ProtNLM"/>
    </source>
</evidence>
<dbReference type="InterPro" id="IPR023401">
    <property type="entry name" value="ODC_N"/>
</dbReference>
<reference evidence="1" key="1">
    <citation type="journal article" date="2014" name="Int. J. Syst. Evol. Microbiol.">
        <title>Complete genome sequence of Corynebacterium casei LMG S-19264T (=DSM 44701T), isolated from a smear-ripened cheese.</title>
        <authorList>
            <consortium name="US DOE Joint Genome Institute (JGI-PGF)"/>
            <person name="Walter F."/>
            <person name="Albersmeier A."/>
            <person name="Kalinowski J."/>
            <person name="Ruckert C."/>
        </authorList>
    </citation>
    <scope>NUCLEOTIDE SEQUENCE</scope>
    <source>
        <strain evidence="1">CGMCC 4.7403</strain>
    </source>
</reference>
<name>A0A918Z0Q6_9ACTN</name>
<accession>A0A918Z0Q6</accession>
<dbReference type="GO" id="GO:0016639">
    <property type="term" value="F:oxidoreductase activity, acting on the CH-NH2 group of donors, NAD or NADP as acceptor"/>
    <property type="evidence" value="ECO:0007669"/>
    <property type="project" value="InterPro"/>
</dbReference>
<proteinExistence type="predicted"/>
<dbReference type="SUPFAM" id="SSF51735">
    <property type="entry name" value="NAD(P)-binding Rossmann-fold domains"/>
    <property type="match status" value="1"/>
</dbReference>
<dbReference type="GO" id="GO:0005737">
    <property type="term" value="C:cytoplasm"/>
    <property type="evidence" value="ECO:0007669"/>
    <property type="project" value="TreeGrafter"/>
</dbReference>
<dbReference type="GO" id="GO:0019290">
    <property type="term" value="P:siderophore biosynthetic process"/>
    <property type="evidence" value="ECO:0007669"/>
    <property type="project" value="InterPro"/>
</dbReference>
<keyword evidence="2" id="KW-1185">Reference proteome</keyword>
<dbReference type="PIRSF" id="PIRSF001439">
    <property type="entry name" value="CryM"/>
    <property type="match status" value="1"/>
</dbReference>
<gene>
    <name evidence="1" type="ORF">GCM10017771_48510</name>
</gene>
<dbReference type="PANTHER" id="PTHR13812">
    <property type="entry name" value="KETIMINE REDUCTASE MU-CRYSTALLIN"/>
    <property type="match status" value="1"/>
</dbReference>
<sequence length="333" mass="35165">MTTFSVVPGSVVSDVLADSHKDVLRIVTQTYLAHEQGKSVNPDSYFLRFPEKPNARVIALPCYLGGDVDTIGMKWIASFPDNIEHGLPRASATLLLNDYATGYPLACLEAAGISAARTAASAAVAARELTREAGEVRVAVIGAGVIARTILDYLKANDIAIADVLVHDLDATSAGHLAQHAIERLGVRATTGTLAEALTKDLVVFATTAATPYVPADTPLRAGQVLLNISLRDLAPELLLGCNNIVDDVDHCLKAQTSPHLAEQLTGARDFITGTLGALLEGKVTPDPAKPTVFSPFGLGILDLAVGHQVLHMAKARGGVVEIPDFIGETKRW</sequence>
<dbReference type="PANTHER" id="PTHR13812:SF19">
    <property type="entry name" value="KETIMINE REDUCTASE MU-CRYSTALLIN"/>
    <property type="match status" value="1"/>
</dbReference>
<dbReference type="EMBL" id="BNAT01000017">
    <property type="protein sequence ID" value="GHE31959.1"/>
    <property type="molecule type" value="Genomic_DNA"/>
</dbReference>
<dbReference type="Gene3D" id="3.30.1780.10">
    <property type="entry name" value="ornithine cyclodeaminase, domain 1"/>
    <property type="match status" value="1"/>
</dbReference>
<dbReference type="InterPro" id="IPR023866">
    <property type="entry name" value="SbnB"/>
</dbReference>
<dbReference type="Pfam" id="PF02423">
    <property type="entry name" value="OCD_Mu_crystall"/>
    <property type="match status" value="1"/>
</dbReference>